<organism evidence="1 2">
    <name type="scientific">Brachionus plicatilis</name>
    <name type="common">Marine rotifer</name>
    <name type="synonym">Brachionus muelleri</name>
    <dbReference type="NCBI Taxonomy" id="10195"/>
    <lineage>
        <taxon>Eukaryota</taxon>
        <taxon>Metazoa</taxon>
        <taxon>Spiralia</taxon>
        <taxon>Gnathifera</taxon>
        <taxon>Rotifera</taxon>
        <taxon>Eurotatoria</taxon>
        <taxon>Monogononta</taxon>
        <taxon>Pseudotrocha</taxon>
        <taxon>Ploima</taxon>
        <taxon>Brachionidae</taxon>
        <taxon>Brachionus</taxon>
    </lineage>
</organism>
<dbReference type="AlphaFoldDB" id="A0A3M7SBU2"/>
<name>A0A3M7SBU2_BRAPC</name>
<gene>
    <name evidence="1" type="ORF">BpHYR1_002472</name>
</gene>
<evidence type="ECO:0008006" key="3">
    <source>
        <dbReference type="Google" id="ProtNLM"/>
    </source>
</evidence>
<evidence type="ECO:0000313" key="2">
    <source>
        <dbReference type="Proteomes" id="UP000276133"/>
    </source>
</evidence>
<proteinExistence type="predicted"/>
<keyword evidence="2" id="KW-1185">Reference proteome</keyword>
<dbReference type="Gene3D" id="2.20.25.240">
    <property type="match status" value="1"/>
</dbReference>
<sequence>MDTVEYLDPEKNFVVYDNYKLHRKATNSNKMTRWRCQQCKSISITVNSDDLIVRKPNGETIHNPKKCTKYFPVQKVCIIEYERLKYEAQTDHNFSFSKRYREIL</sequence>
<evidence type="ECO:0000313" key="1">
    <source>
        <dbReference type="EMBL" id="RNA32970.1"/>
    </source>
</evidence>
<reference evidence="1 2" key="1">
    <citation type="journal article" date="2018" name="Sci. Rep.">
        <title>Genomic signatures of local adaptation to the degree of environmental predictability in rotifers.</title>
        <authorList>
            <person name="Franch-Gras L."/>
            <person name="Hahn C."/>
            <person name="Garcia-Roger E.M."/>
            <person name="Carmona M.J."/>
            <person name="Serra M."/>
            <person name="Gomez A."/>
        </authorList>
    </citation>
    <scope>NUCLEOTIDE SEQUENCE [LARGE SCALE GENOMIC DNA]</scope>
    <source>
        <strain evidence="1">HYR1</strain>
    </source>
</reference>
<dbReference type="Proteomes" id="UP000276133">
    <property type="component" value="Unassembled WGS sequence"/>
</dbReference>
<accession>A0A3M7SBU2</accession>
<dbReference type="EMBL" id="REGN01001719">
    <property type="protein sequence ID" value="RNA32970.1"/>
    <property type="molecule type" value="Genomic_DNA"/>
</dbReference>
<protein>
    <recommendedName>
        <fullName evidence="3">FLYWCH-type domain-containing protein</fullName>
    </recommendedName>
</protein>
<comment type="caution">
    <text evidence="1">The sequence shown here is derived from an EMBL/GenBank/DDBJ whole genome shotgun (WGS) entry which is preliminary data.</text>
</comment>
<dbReference type="OrthoDB" id="10331651at2759"/>